<sequence>MSREPYEPPTQPVAGQIFDALLMLVLVFITLYLPLLFKLAGAGTTTTEFPNPTWESLGQNATMAAQWEKLGYAPEKAAAIIGTRFDYAFNWTAVAITGLIIVGYFVFMFRYSDRQYRDVIAERFGDGTTPSRKA</sequence>
<proteinExistence type="predicted"/>
<protein>
    <submittedName>
        <fullName evidence="2">Uncharacterized protein</fullName>
    </submittedName>
</protein>
<keyword evidence="1" id="KW-0812">Transmembrane</keyword>
<organism evidence="2 3">
    <name type="scientific">Methylobacterium durans</name>
    <dbReference type="NCBI Taxonomy" id="2202825"/>
    <lineage>
        <taxon>Bacteria</taxon>
        <taxon>Pseudomonadati</taxon>
        <taxon>Pseudomonadota</taxon>
        <taxon>Alphaproteobacteria</taxon>
        <taxon>Hyphomicrobiales</taxon>
        <taxon>Methylobacteriaceae</taxon>
        <taxon>Methylobacterium</taxon>
    </lineage>
</organism>
<dbReference type="RefSeq" id="WP_109888141.1">
    <property type="nucleotide sequence ID" value="NZ_CP029550.1"/>
</dbReference>
<dbReference type="AlphaFoldDB" id="A0A2U8W295"/>
<name>A0A2U8W295_9HYPH</name>
<keyword evidence="1" id="KW-0472">Membrane</keyword>
<feature type="transmembrane region" description="Helical" evidence="1">
    <location>
        <begin position="88"/>
        <end position="107"/>
    </location>
</feature>
<dbReference type="KEGG" id="mets:DK389_06220"/>
<dbReference type="OrthoDB" id="8099304at2"/>
<evidence type="ECO:0000313" key="3">
    <source>
        <dbReference type="Proteomes" id="UP000245926"/>
    </source>
</evidence>
<keyword evidence="3" id="KW-1185">Reference proteome</keyword>
<evidence type="ECO:0000313" key="2">
    <source>
        <dbReference type="EMBL" id="AWN40199.1"/>
    </source>
</evidence>
<feature type="transmembrane region" description="Helical" evidence="1">
    <location>
        <begin position="21"/>
        <end position="40"/>
    </location>
</feature>
<evidence type="ECO:0000256" key="1">
    <source>
        <dbReference type="SAM" id="Phobius"/>
    </source>
</evidence>
<dbReference type="Proteomes" id="UP000245926">
    <property type="component" value="Chromosome"/>
</dbReference>
<dbReference type="EMBL" id="CP029550">
    <property type="protein sequence ID" value="AWN40199.1"/>
    <property type="molecule type" value="Genomic_DNA"/>
</dbReference>
<accession>A0A2U8W295</accession>
<gene>
    <name evidence="2" type="ORF">DK389_06220</name>
</gene>
<keyword evidence="1" id="KW-1133">Transmembrane helix</keyword>
<reference evidence="3" key="1">
    <citation type="submission" date="2018-05" db="EMBL/GenBank/DDBJ databases">
        <title>Complete Genome Sequence of Methylobacterium sp. 17SD2-17.</title>
        <authorList>
            <person name="Srinivasan S."/>
        </authorList>
    </citation>
    <scope>NUCLEOTIDE SEQUENCE [LARGE SCALE GENOMIC DNA]</scope>
    <source>
        <strain evidence="3">17SD2-17</strain>
    </source>
</reference>